<proteinExistence type="predicted"/>
<dbReference type="PANTHER" id="PTHR44590">
    <property type="entry name" value="CARBOXYLIC ESTER HYDROLASE-RELATED"/>
    <property type="match status" value="1"/>
</dbReference>
<evidence type="ECO:0008006" key="3">
    <source>
        <dbReference type="Google" id="ProtNLM"/>
    </source>
</evidence>
<dbReference type="InterPro" id="IPR029058">
    <property type="entry name" value="AB_hydrolase_fold"/>
</dbReference>
<dbReference type="EMBL" id="BTSX01000004">
    <property type="protein sequence ID" value="GMS96691.1"/>
    <property type="molecule type" value="Genomic_DNA"/>
</dbReference>
<accession>A0AAV5TQR3</accession>
<dbReference type="Gene3D" id="3.40.50.1820">
    <property type="entry name" value="alpha/beta hydrolase"/>
    <property type="match status" value="1"/>
</dbReference>
<protein>
    <recommendedName>
        <fullName evidence="3">Esterase</fullName>
    </recommendedName>
</protein>
<name>A0AAV5TQR3_9BILA</name>
<gene>
    <name evidence="1" type="ORF">PENTCL1PPCAC_18866</name>
</gene>
<keyword evidence="2" id="KW-1185">Reference proteome</keyword>
<organism evidence="1 2">
    <name type="scientific">Pristionchus entomophagus</name>
    <dbReference type="NCBI Taxonomy" id="358040"/>
    <lineage>
        <taxon>Eukaryota</taxon>
        <taxon>Metazoa</taxon>
        <taxon>Ecdysozoa</taxon>
        <taxon>Nematoda</taxon>
        <taxon>Chromadorea</taxon>
        <taxon>Rhabditida</taxon>
        <taxon>Rhabditina</taxon>
        <taxon>Diplogasteromorpha</taxon>
        <taxon>Diplogasteroidea</taxon>
        <taxon>Neodiplogasteridae</taxon>
        <taxon>Pristionchus</taxon>
    </lineage>
</organism>
<dbReference type="AlphaFoldDB" id="A0AAV5TQR3"/>
<comment type="caution">
    <text evidence="1">The sequence shown here is derived from an EMBL/GenBank/DDBJ whole genome shotgun (WGS) entry which is preliminary data.</text>
</comment>
<evidence type="ECO:0000313" key="2">
    <source>
        <dbReference type="Proteomes" id="UP001432027"/>
    </source>
</evidence>
<reference evidence="1" key="1">
    <citation type="submission" date="2023-10" db="EMBL/GenBank/DDBJ databases">
        <title>Genome assembly of Pristionchus species.</title>
        <authorList>
            <person name="Yoshida K."/>
            <person name="Sommer R.J."/>
        </authorList>
    </citation>
    <scope>NUCLEOTIDE SEQUENCE</scope>
    <source>
        <strain evidence="1">RS0144</strain>
    </source>
</reference>
<evidence type="ECO:0000313" key="1">
    <source>
        <dbReference type="EMBL" id="GMS96691.1"/>
    </source>
</evidence>
<feature type="non-terminal residue" evidence="1">
    <location>
        <position position="1"/>
    </location>
</feature>
<dbReference type="Proteomes" id="UP001432027">
    <property type="component" value="Unassembled WGS sequence"/>
</dbReference>
<sequence>LFARATFADFVPVITTTERRVIVRFTTALTNFVTYGDPNGAFGESSLPSRWEPVSRSNYSRNYVFATETCAMRETFFEGRTAKFMRIINESRWKSYRSSL</sequence>
<dbReference type="PANTHER" id="PTHR44590:SF3">
    <property type="entry name" value="CARBOXYLESTERASE TYPE B DOMAIN-CONTAINING PROTEIN"/>
    <property type="match status" value="1"/>
</dbReference>
<dbReference type="SUPFAM" id="SSF53474">
    <property type="entry name" value="alpha/beta-Hydrolases"/>
    <property type="match status" value="1"/>
</dbReference>